<proteinExistence type="predicted"/>
<feature type="compositionally biased region" description="Polar residues" evidence="1">
    <location>
        <begin position="286"/>
        <end position="299"/>
    </location>
</feature>
<reference evidence="2" key="1">
    <citation type="submission" date="2023-03" db="EMBL/GenBank/DDBJ databases">
        <title>Massive genome expansion in bonnet fungi (Mycena s.s.) driven by repeated elements and novel gene families across ecological guilds.</title>
        <authorList>
            <consortium name="Lawrence Berkeley National Laboratory"/>
            <person name="Harder C.B."/>
            <person name="Miyauchi S."/>
            <person name="Viragh M."/>
            <person name="Kuo A."/>
            <person name="Thoen E."/>
            <person name="Andreopoulos B."/>
            <person name="Lu D."/>
            <person name="Skrede I."/>
            <person name="Drula E."/>
            <person name="Henrissat B."/>
            <person name="Morin E."/>
            <person name="Kohler A."/>
            <person name="Barry K."/>
            <person name="LaButti K."/>
            <person name="Morin E."/>
            <person name="Salamov A."/>
            <person name="Lipzen A."/>
            <person name="Mereny Z."/>
            <person name="Hegedus B."/>
            <person name="Baldrian P."/>
            <person name="Stursova M."/>
            <person name="Weitz H."/>
            <person name="Taylor A."/>
            <person name="Grigoriev I.V."/>
            <person name="Nagy L.G."/>
            <person name="Martin F."/>
            <person name="Kauserud H."/>
        </authorList>
    </citation>
    <scope>NUCLEOTIDE SEQUENCE</scope>
    <source>
        <strain evidence="2">CBHHK188m</strain>
    </source>
</reference>
<name>A0AAD7NYA3_9AGAR</name>
<dbReference type="Proteomes" id="UP001215280">
    <property type="component" value="Unassembled WGS sequence"/>
</dbReference>
<comment type="caution">
    <text evidence="2">The sequence shown here is derived from an EMBL/GenBank/DDBJ whole genome shotgun (WGS) entry which is preliminary data.</text>
</comment>
<dbReference type="EMBL" id="JARJLG010000006">
    <property type="protein sequence ID" value="KAJ7780196.1"/>
    <property type="molecule type" value="Genomic_DNA"/>
</dbReference>
<dbReference type="AlphaFoldDB" id="A0AAD7NYA3"/>
<feature type="region of interest" description="Disordered" evidence="1">
    <location>
        <begin position="286"/>
        <end position="338"/>
    </location>
</feature>
<evidence type="ECO:0000313" key="3">
    <source>
        <dbReference type="Proteomes" id="UP001215280"/>
    </source>
</evidence>
<keyword evidence="3" id="KW-1185">Reference proteome</keyword>
<evidence type="ECO:0000256" key="1">
    <source>
        <dbReference type="SAM" id="MobiDB-lite"/>
    </source>
</evidence>
<evidence type="ECO:0000313" key="2">
    <source>
        <dbReference type="EMBL" id="KAJ7780196.1"/>
    </source>
</evidence>
<feature type="compositionally biased region" description="Low complexity" evidence="1">
    <location>
        <begin position="307"/>
        <end position="333"/>
    </location>
</feature>
<protein>
    <submittedName>
        <fullName evidence="2">Uncharacterized protein</fullName>
    </submittedName>
</protein>
<organism evidence="2 3">
    <name type="scientific">Mycena maculata</name>
    <dbReference type="NCBI Taxonomy" id="230809"/>
    <lineage>
        <taxon>Eukaryota</taxon>
        <taxon>Fungi</taxon>
        <taxon>Dikarya</taxon>
        <taxon>Basidiomycota</taxon>
        <taxon>Agaricomycotina</taxon>
        <taxon>Agaricomycetes</taxon>
        <taxon>Agaricomycetidae</taxon>
        <taxon>Agaricales</taxon>
        <taxon>Marasmiineae</taxon>
        <taxon>Mycenaceae</taxon>
        <taxon>Mycena</taxon>
    </lineage>
</organism>
<gene>
    <name evidence="2" type="ORF">DFH07DRAFT_466373</name>
</gene>
<sequence length="506" mass="56658">MADSELYSRLLFPRRQGYPLFRPQPSDDLPEPVRKIGTEIGDVGVVTEFGCFDPIFNILRVADDPANRFGVPPGFEQASVDPKDIDARVLCHLPGTDISNTTVNKRRLDIDAGIDLNNVFFPLGAGAVVEVSTNSKQTALLLLPDGASRWDLRRKQAFRDYASKHAENWYAFVNGELGRMIGNGDLYLVTGVTKSTSWSVAALENNSGNGNVSLRLKAAQIGTGNASCVWQWESTSSSVDAGPRRRLGEESWRDNQTVFIRGFKVALRSKPKLLWRTPKVVSITNSKESEVFSKSTSVPNPQPRPQSGPSNNLPQNSPNNSDSSSASDSDTSNEYGPHLYHPADVINNYLLDCVPEAMVAVTHDDEWASVLDVAEDEVPEEYELIRRVSKQFDVEASSGIALFAVYRSWAGQLTISRGRGPSSSQYWYRCLRASWSKNISQYDRFIKHVSTEQDTPHARGPSRSKYWYRCLRASWSKNISQYYIKHVSTKKDTPHTQTRKYHASRR</sequence>
<accession>A0AAD7NYA3</accession>